<protein>
    <submittedName>
        <fullName evidence="1">Uncharacterized protein</fullName>
    </submittedName>
</protein>
<comment type="caution">
    <text evidence="1">The sequence shown here is derived from an EMBL/GenBank/DDBJ whole genome shotgun (WGS) entry which is preliminary data.</text>
</comment>
<evidence type="ECO:0000313" key="2">
    <source>
        <dbReference type="Proteomes" id="UP000186817"/>
    </source>
</evidence>
<sequence>MGLTGTQEMWSQDKAQYCRLWLAAFHSNEALFDCSDGEESSWSVAKTRWCSTHSTGPHECDRKKSDEWDHRERDFCCIVKGIGCPKEKVTPLENGHQIFGNAGRNSWENAASLDIIDTPSTKPAPGVVHHELHFDCLAKDREDWSETQKRWCCSKWGLYCEEFWNWRKGWSSHKKDYCCKKEGKGCEDKTYDCTQAKKSWCCKYEKLACGPPTHHHVGHLAGGPFSHGVRHSTLERPLKKPHFRSQKPMRAQIGHASERKYTFADCQNKNDRPRDVVSWCCSNLGLCYLKISFNCKAGLHSWHTWSDQKQAMCCGKKVPPLQRTIFLRLRADDRDQAWQAGGMHGHMEHFREQSGSHTVWFHDRDVENVHIGASPESGTKCVTPSKPVSCPIDAGPG</sequence>
<reference evidence="1 2" key="1">
    <citation type="submission" date="2016-02" db="EMBL/GenBank/DDBJ databases">
        <title>Genome analysis of coral dinoflagellate symbionts highlights evolutionary adaptations to a symbiotic lifestyle.</title>
        <authorList>
            <person name="Aranda M."/>
            <person name="Li Y."/>
            <person name="Liew Y.J."/>
            <person name="Baumgarten S."/>
            <person name="Simakov O."/>
            <person name="Wilson M."/>
            <person name="Piel J."/>
            <person name="Ashoor H."/>
            <person name="Bougouffa S."/>
            <person name="Bajic V.B."/>
            <person name="Ryu T."/>
            <person name="Ravasi T."/>
            <person name="Bayer T."/>
            <person name="Micklem G."/>
            <person name="Kim H."/>
            <person name="Bhak J."/>
            <person name="Lajeunesse T.C."/>
            <person name="Voolstra C.R."/>
        </authorList>
    </citation>
    <scope>NUCLEOTIDE SEQUENCE [LARGE SCALE GENOMIC DNA]</scope>
    <source>
        <strain evidence="1 2">CCMP2467</strain>
    </source>
</reference>
<name>A0A1Q9E705_SYMMI</name>
<proteinExistence type="predicted"/>
<dbReference type="OrthoDB" id="10301789at2759"/>
<organism evidence="1 2">
    <name type="scientific">Symbiodinium microadriaticum</name>
    <name type="common">Dinoflagellate</name>
    <name type="synonym">Zooxanthella microadriatica</name>
    <dbReference type="NCBI Taxonomy" id="2951"/>
    <lineage>
        <taxon>Eukaryota</taxon>
        <taxon>Sar</taxon>
        <taxon>Alveolata</taxon>
        <taxon>Dinophyceae</taxon>
        <taxon>Suessiales</taxon>
        <taxon>Symbiodiniaceae</taxon>
        <taxon>Symbiodinium</taxon>
    </lineage>
</organism>
<accession>A0A1Q9E705</accession>
<evidence type="ECO:0000313" key="1">
    <source>
        <dbReference type="EMBL" id="OLQ03198.1"/>
    </source>
</evidence>
<dbReference type="Proteomes" id="UP000186817">
    <property type="component" value="Unassembled WGS sequence"/>
</dbReference>
<dbReference type="EMBL" id="LSRX01000243">
    <property type="protein sequence ID" value="OLQ03198.1"/>
    <property type="molecule type" value="Genomic_DNA"/>
</dbReference>
<dbReference type="AlphaFoldDB" id="A0A1Q9E705"/>
<gene>
    <name evidence="1" type="ORF">AK812_SmicGene13907</name>
</gene>
<keyword evidence="2" id="KW-1185">Reference proteome</keyword>